<name>A0A183GZU8_9BILA</name>
<gene>
    <name evidence="1" type="ORF">X798_03139</name>
</gene>
<dbReference type="EMBL" id="KZ269991">
    <property type="protein sequence ID" value="OZC09736.1"/>
    <property type="molecule type" value="Genomic_DNA"/>
</dbReference>
<evidence type="ECO:0000313" key="2">
    <source>
        <dbReference type="Proteomes" id="UP000242913"/>
    </source>
</evidence>
<sequence>MDGAGTSRTMSRAETFIYMSDKNLIQNRLQGDFFNLIIIKISFLCYAACHCVVRLPNATFPTSLSRSKATRTTDEYLNN</sequence>
<evidence type="ECO:0000313" key="3">
    <source>
        <dbReference type="WBParaSite" id="OFLC_0000075701-mRNA-1"/>
    </source>
</evidence>
<dbReference type="WBParaSite" id="OFLC_0000075701-mRNA-1">
    <property type="protein sequence ID" value="OFLC_0000075701-mRNA-1"/>
    <property type="gene ID" value="OFLC_0000075701"/>
</dbReference>
<reference evidence="3" key="2">
    <citation type="submission" date="2016-06" db="UniProtKB">
        <authorList>
            <consortium name="WormBaseParasite"/>
        </authorList>
    </citation>
    <scope>IDENTIFICATION</scope>
</reference>
<dbReference type="Proteomes" id="UP000242913">
    <property type="component" value="Unassembled WGS sequence"/>
</dbReference>
<reference evidence="1 2" key="1">
    <citation type="submission" date="2015-12" db="EMBL/GenBank/DDBJ databases">
        <title>Draft genome of the nematode, Onchocerca flexuosa.</title>
        <authorList>
            <person name="Mitreva M."/>
        </authorList>
    </citation>
    <scope>NUCLEOTIDE SEQUENCE [LARGE SCALE GENOMIC DNA]</scope>
    <source>
        <strain evidence="1">Red Deer</strain>
    </source>
</reference>
<proteinExistence type="predicted"/>
<protein>
    <submittedName>
        <fullName evidence="1 3">Uncharacterized protein</fullName>
    </submittedName>
</protein>
<keyword evidence="2" id="KW-1185">Reference proteome</keyword>
<evidence type="ECO:0000313" key="1">
    <source>
        <dbReference type="EMBL" id="OZC09736.1"/>
    </source>
</evidence>
<organism evidence="3">
    <name type="scientific">Onchocerca flexuosa</name>
    <dbReference type="NCBI Taxonomy" id="387005"/>
    <lineage>
        <taxon>Eukaryota</taxon>
        <taxon>Metazoa</taxon>
        <taxon>Ecdysozoa</taxon>
        <taxon>Nematoda</taxon>
        <taxon>Chromadorea</taxon>
        <taxon>Rhabditida</taxon>
        <taxon>Spirurina</taxon>
        <taxon>Spiruromorpha</taxon>
        <taxon>Filarioidea</taxon>
        <taxon>Onchocercidae</taxon>
        <taxon>Onchocerca</taxon>
    </lineage>
</organism>
<dbReference type="AlphaFoldDB" id="A0A183GZU8"/>
<accession>A0A183GZU8</accession>